<dbReference type="Proteomes" id="UP001056634">
    <property type="component" value="Segment"/>
</dbReference>
<organism evidence="1 2">
    <name type="scientific">Brevundimonas phage vB_BpoS-Marchewka</name>
    <dbReference type="NCBI Taxonomy" id="2948604"/>
    <lineage>
        <taxon>Viruses</taxon>
        <taxon>Duplodnaviria</taxon>
        <taxon>Heunggongvirae</taxon>
        <taxon>Uroviricota</taxon>
        <taxon>Caudoviricetes</taxon>
        <taxon>Jeanschmidtviridae</taxon>
        <taxon>Marchewkavirus</taxon>
        <taxon>Marchewkavirus marchewka</taxon>
    </lineage>
</organism>
<reference evidence="1" key="1">
    <citation type="submission" date="2022-04" db="EMBL/GenBank/DDBJ databases">
        <authorList>
            <person name="Friedrich I."/>
            <person name="Schneider D."/>
            <person name="Poehlein A."/>
            <person name="Hertel R."/>
            <person name="Daniel R."/>
        </authorList>
    </citation>
    <scope>NUCLEOTIDE SEQUENCE</scope>
</reference>
<sequence>MTAVKVNRPAPSPVQVLTPPLRVLNKAFDEFDADYDPTDEYAEIAHKVRAEESAW</sequence>
<accession>A0A9E7N4D7</accession>
<dbReference type="EMBL" id="ON529851">
    <property type="protein sequence ID" value="UTC28690.1"/>
    <property type="molecule type" value="Genomic_DNA"/>
</dbReference>
<evidence type="ECO:0000313" key="1">
    <source>
        <dbReference type="EMBL" id="UTC28690.1"/>
    </source>
</evidence>
<proteinExistence type="predicted"/>
<evidence type="ECO:0000313" key="2">
    <source>
        <dbReference type="Proteomes" id="UP001056634"/>
    </source>
</evidence>
<gene>
    <name evidence="1" type="ORF">MARCHEWKA_01770</name>
</gene>
<protein>
    <submittedName>
        <fullName evidence="1">Uncharacterized protein</fullName>
    </submittedName>
</protein>
<keyword evidence="2" id="KW-1185">Reference proteome</keyword>
<name>A0A9E7N4D7_9CAUD</name>